<comment type="caution">
    <text evidence="1">The sequence shown here is derived from an EMBL/GenBank/DDBJ whole genome shotgun (WGS) entry which is preliminary data.</text>
</comment>
<reference evidence="1 2" key="1">
    <citation type="submission" date="2019-05" db="EMBL/GenBank/DDBJ databases">
        <title>Mikania micrantha, genome provides insights into the molecular mechanism of rapid growth.</title>
        <authorList>
            <person name="Liu B."/>
        </authorList>
    </citation>
    <scope>NUCLEOTIDE SEQUENCE [LARGE SCALE GENOMIC DNA]</scope>
    <source>
        <strain evidence="1">NLD-2019</strain>
        <tissue evidence="1">Leaf</tissue>
    </source>
</reference>
<evidence type="ECO:0000313" key="2">
    <source>
        <dbReference type="Proteomes" id="UP000326396"/>
    </source>
</evidence>
<gene>
    <name evidence="1" type="ORF">E3N88_31374</name>
</gene>
<name>A0A5N6MPE6_9ASTR</name>
<protein>
    <submittedName>
        <fullName evidence="1">Uncharacterized protein</fullName>
    </submittedName>
</protein>
<keyword evidence="2" id="KW-1185">Reference proteome</keyword>
<organism evidence="1 2">
    <name type="scientific">Mikania micrantha</name>
    <name type="common">bitter vine</name>
    <dbReference type="NCBI Taxonomy" id="192012"/>
    <lineage>
        <taxon>Eukaryota</taxon>
        <taxon>Viridiplantae</taxon>
        <taxon>Streptophyta</taxon>
        <taxon>Embryophyta</taxon>
        <taxon>Tracheophyta</taxon>
        <taxon>Spermatophyta</taxon>
        <taxon>Magnoliopsida</taxon>
        <taxon>eudicotyledons</taxon>
        <taxon>Gunneridae</taxon>
        <taxon>Pentapetalae</taxon>
        <taxon>asterids</taxon>
        <taxon>campanulids</taxon>
        <taxon>Asterales</taxon>
        <taxon>Asteraceae</taxon>
        <taxon>Asteroideae</taxon>
        <taxon>Heliantheae alliance</taxon>
        <taxon>Eupatorieae</taxon>
        <taxon>Mikania</taxon>
    </lineage>
</organism>
<dbReference type="AlphaFoldDB" id="A0A5N6MPE6"/>
<proteinExistence type="predicted"/>
<sequence length="97" mass="11108">MDEKALGRYAPRRVNMSGDARGSRQNVWKLWHPRGEKPTFTPSNLNSKAFRTVRSRPGTFLQVQIVILHTELRQIRNCFGDITNNNTNLVNLGKCPD</sequence>
<evidence type="ECO:0000313" key="1">
    <source>
        <dbReference type="EMBL" id="KAD3642150.1"/>
    </source>
</evidence>
<dbReference type="Proteomes" id="UP000326396">
    <property type="component" value="Linkage Group LG5"/>
</dbReference>
<dbReference type="EMBL" id="SZYD01000015">
    <property type="protein sequence ID" value="KAD3642150.1"/>
    <property type="molecule type" value="Genomic_DNA"/>
</dbReference>
<accession>A0A5N6MPE6</accession>